<evidence type="ECO:0000259" key="1">
    <source>
        <dbReference type="Pfam" id="PF13456"/>
    </source>
</evidence>
<dbReference type="AlphaFoldDB" id="B9TAK3"/>
<evidence type="ECO:0000313" key="2">
    <source>
        <dbReference type="EMBL" id="EEF27111.1"/>
    </source>
</evidence>
<feature type="domain" description="RNase H type-1" evidence="1">
    <location>
        <begin position="90"/>
        <end position="143"/>
    </location>
</feature>
<evidence type="ECO:0000313" key="3">
    <source>
        <dbReference type="Proteomes" id="UP000008311"/>
    </source>
</evidence>
<dbReference type="InParanoid" id="B9TAK3"/>
<name>B9TAK3_RICCO</name>
<dbReference type="Pfam" id="PF13456">
    <property type="entry name" value="RVT_3"/>
    <property type="match status" value="1"/>
</dbReference>
<organism evidence="2 3">
    <name type="scientific">Ricinus communis</name>
    <name type="common">Castor bean</name>
    <dbReference type="NCBI Taxonomy" id="3988"/>
    <lineage>
        <taxon>Eukaryota</taxon>
        <taxon>Viridiplantae</taxon>
        <taxon>Streptophyta</taxon>
        <taxon>Embryophyta</taxon>
        <taxon>Tracheophyta</taxon>
        <taxon>Spermatophyta</taxon>
        <taxon>Magnoliopsida</taxon>
        <taxon>eudicotyledons</taxon>
        <taxon>Gunneridae</taxon>
        <taxon>Pentapetalae</taxon>
        <taxon>rosids</taxon>
        <taxon>fabids</taxon>
        <taxon>Malpighiales</taxon>
        <taxon>Euphorbiaceae</taxon>
        <taxon>Acalyphoideae</taxon>
        <taxon>Acalypheae</taxon>
        <taxon>Ricinus</taxon>
    </lineage>
</organism>
<accession>B9TAK3</accession>
<dbReference type="GO" id="GO:0004523">
    <property type="term" value="F:RNA-DNA hybrid ribonuclease activity"/>
    <property type="evidence" value="ECO:0007669"/>
    <property type="project" value="InterPro"/>
</dbReference>
<reference evidence="3" key="1">
    <citation type="journal article" date="2010" name="Nat. Biotechnol.">
        <title>Draft genome sequence of the oilseed species Ricinus communis.</title>
        <authorList>
            <person name="Chan A.P."/>
            <person name="Crabtree J."/>
            <person name="Zhao Q."/>
            <person name="Lorenzi H."/>
            <person name="Orvis J."/>
            <person name="Puiu D."/>
            <person name="Melake-Berhan A."/>
            <person name="Jones K.M."/>
            <person name="Redman J."/>
            <person name="Chen G."/>
            <person name="Cahoon E.B."/>
            <person name="Gedil M."/>
            <person name="Stanke M."/>
            <person name="Haas B.J."/>
            <person name="Wortman J.R."/>
            <person name="Fraser-Liggett C.M."/>
            <person name="Ravel J."/>
            <person name="Rabinowicz P.D."/>
        </authorList>
    </citation>
    <scope>NUCLEOTIDE SEQUENCE [LARGE SCALE GENOMIC DNA]</scope>
    <source>
        <strain evidence="3">cv. Hale</strain>
    </source>
</reference>
<dbReference type="InterPro" id="IPR002156">
    <property type="entry name" value="RNaseH_domain"/>
</dbReference>
<sequence>MYDHGFTYVPCPMVRQVWFSSPLAYSPTTSEGISFTDSWEIMMRTWKGPNPVDILTRIGFMLWAVWRGRNELIFSWTPFIPVKIAKIVKFHEMSDSAAVAILCRKATGSLVDGAAVIIPCLSKEAAEAKAILLCLQLAQNLKLGSFDEFCCQMGGKALIEGESLLCLGI</sequence>
<dbReference type="Proteomes" id="UP000008311">
    <property type="component" value="Unassembled WGS sequence"/>
</dbReference>
<keyword evidence="3" id="KW-1185">Reference proteome</keyword>
<dbReference type="EMBL" id="EQ975804">
    <property type="protein sequence ID" value="EEF27111.1"/>
    <property type="molecule type" value="Genomic_DNA"/>
</dbReference>
<dbReference type="GO" id="GO:0003676">
    <property type="term" value="F:nucleic acid binding"/>
    <property type="evidence" value="ECO:0007669"/>
    <property type="project" value="InterPro"/>
</dbReference>
<protein>
    <recommendedName>
        <fullName evidence="1">RNase H type-1 domain-containing protein</fullName>
    </recommendedName>
</protein>
<gene>
    <name evidence="2" type="ORF">RCOM_0177650</name>
</gene>
<proteinExistence type="predicted"/>